<protein>
    <submittedName>
        <fullName evidence="1">Uncharacterized protein</fullName>
    </submittedName>
</protein>
<keyword evidence="2" id="KW-1185">Reference proteome</keyword>
<feature type="non-terminal residue" evidence="1">
    <location>
        <position position="1"/>
    </location>
</feature>
<reference evidence="1" key="1">
    <citation type="submission" date="2013-11" db="EMBL/GenBank/DDBJ databases">
        <title>Genome sequence of the fusiform rust pathogen reveals effectors for host alternation and coevolution with pine.</title>
        <authorList>
            <consortium name="DOE Joint Genome Institute"/>
            <person name="Smith K."/>
            <person name="Pendleton A."/>
            <person name="Kubisiak T."/>
            <person name="Anderson C."/>
            <person name="Salamov A."/>
            <person name="Aerts A."/>
            <person name="Riley R."/>
            <person name="Clum A."/>
            <person name="Lindquist E."/>
            <person name="Ence D."/>
            <person name="Campbell M."/>
            <person name="Kronenberg Z."/>
            <person name="Feau N."/>
            <person name="Dhillon B."/>
            <person name="Hamelin R."/>
            <person name="Burleigh J."/>
            <person name="Smith J."/>
            <person name="Yandell M."/>
            <person name="Nelson C."/>
            <person name="Grigoriev I."/>
            <person name="Davis J."/>
        </authorList>
    </citation>
    <scope>NUCLEOTIDE SEQUENCE</scope>
    <source>
        <strain evidence="1">G11</strain>
    </source>
</reference>
<organism evidence="1 2">
    <name type="scientific">Cronartium quercuum f. sp. fusiforme G11</name>
    <dbReference type="NCBI Taxonomy" id="708437"/>
    <lineage>
        <taxon>Eukaryota</taxon>
        <taxon>Fungi</taxon>
        <taxon>Dikarya</taxon>
        <taxon>Basidiomycota</taxon>
        <taxon>Pucciniomycotina</taxon>
        <taxon>Pucciniomycetes</taxon>
        <taxon>Pucciniales</taxon>
        <taxon>Coleosporiaceae</taxon>
        <taxon>Cronartium</taxon>
    </lineage>
</organism>
<dbReference type="OrthoDB" id="2690418at2759"/>
<evidence type="ECO:0000313" key="2">
    <source>
        <dbReference type="Proteomes" id="UP000886653"/>
    </source>
</evidence>
<name>A0A9P6T715_9BASI</name>
<accession>A0A9P6T715</accession>
<sequence>KTRWDESHIEPDIKEGDLVCVSKVHFRNISSNPKFRDFFIEPFLVLRLVGMNAVEVAPHGPFSRRHPVFPVSLIEIYGKKMI</sequence>
<evidence type="ECO:0000313" key="1">
    <source>
        <dbReference type="EMBL" id="KAG0141024.1"/>
    </source>
</evidence>
<dbReference type="EMBL" id="MU167406">
    <property type="protein sequence ID" value="KAG0141024.1"/>
    <property type="molecule type" value="Genomic_DNA"/>
</dbReference>
<comment type="caution">
    <text evidence="1">The sequence shown here is derived from an EMBL/GenBank/DDBJ whole genome shotgun (WGS) entry which is preliminary data.</text>
</comment>
<dbReference type="AlphaFoldDB" id="A0A9P6T715"/>
<dbReference type="Proteomes" id="UP000886653">
    <property type="component" value="Unassembled WGS sequence"/>
</dbReference>
<proteinExistence type="predicted"/>
<gene>
    <name evidence="1" type="ORF">CROQUDRAFT_52359</name>
</gene>